<evidence type="ECO:0000313" key="4">
    <source>
        <dbReference type="EMBL" id="NKI18705.1"/>
    </source>
</evidence>
<dbReference type="Proteomes" id="UP000765845">
    <property type="component" value="Unassembled WGS sequence"/>
</dbReference>
<dbReference type="Gene3D" id="1.20.1090.10">
    <property type="entry name" value="Dehydroquinate synthase-like - alpha domain"/>
    <property type="match status" value="1"/>
</dbReference>
<comment type="caution">
    <text evidence="4">The sequence shown here is derived from an EMBL/GenBank/DDBJ whole genome shotgun (WGS) entry which is preliminary data.</text>
</comment>
<accession>A0ABX1GIC9</accession>
<keyword evidence="5" id="KW-1185">Reference proteome</keyword>
<organism evidence="4 5">
    <name type="scientific">Spongiibacter thalassae</name>
    <dbReference type="NCBI Taxonomy" id="2721624"/>
    <lineage>
        <taxon>Bacteria</taxon>
        <taxon>Pseudomonadati</taxon>
        <taxon>Pseudomonadota</taxon>
        <taxon>Gammaproteobacteria</taxon>
        <taxon>Cellvibrionales</taxon>
        <taxon>Spongiibacteraceae</taxon>
        <taxon>Spongiibacter</taxon>
    </lineage>
</organism>
<keyword evidence="1" id="KW-0560">Oxidoreductase</keyword>
<dbReference type="RefSeq" id="WP_168451216.1">
    <property type="nucleotide sequence ID" value="NZ_JAAWWK010000005.1"/>
</dbReference>
<dbReference type="Gene3D" id="3.40.50.1970">
    <property type="match status" value="1"/>
</dbReference>
<evidence type="ECO:0000259" key="3">
    <source>
        <dbReference type="Pfam" id="PF25137"/>
    </source>
</evidence>
<proteinExistence type="predicted"/>
<dbReference type="InterPro" id="IPR001670">
    <property type="entry name" value="ADH_Fe/GldA"/>
</dbReference>
<sequence>MPFFTQVLFYKAQMSVIGLVLKAVPVRKPLIYTGPDSTLQLCNHIAVSGHQRILLVTDAILHKMGLLDALKNKLSAAGVEVYVYDGVEPNPTFTQVHAGNELLKKNQCDAVLAFGGGSVIDVAKVIALAAANGKTPESLVGFLKSRKPGLPFYAVPTTAGTGSEVSVAAVISDPKTHEKGVIADPKSVPLAAALDPNIMLGLPPHITAATGMDALTHAVEAYLATALANDESDAYARGAAKLIFENLEKVYHDGGNVEAREAMAVASCHAALAFNRAGLGYVHGIAHQFSAFYNTPHGLANAIVMPHVLDYQKEVSKTRLAELGVAVGRANPADSKDVQAQKFIDAVRELSLNLGIPTSLDALNVDDIPSIAKGALNEAHNTYFVPQYMKQKQCEMLIKKMVP</sequence>
<name>A0ABX1GIC9_9GAMM</name>
<dbReference type="Pfam" id="PF00465">
    <property type="entry name" value="Fe-ADH"/>
    <property type="match status" value="1"/>
</dbReference>
<dbReference type="EMBL" id="JAAWWK010000005">
    <property type="protein sequence ID" value="NKI18705.1"/>
    <property type="molecule type" value="Genomic_DNA"/>
</dbReference>
<evidence type="ECO:0000259" key="2">
    <source>
        <dbReference type="Pfam" id="PF00465"/>
    </source>
</evidence>
<dbReference type="Pfam" id="PF25137">
    <property type="entry name" value="ADH_Fe_C"/>
    <property type="match status" value="1"/>
</dbReference>
<dbReference type="PANTHER" id="PTHR11496:SF83">
    <property type="entry name" value="HYDROXYACID-OXOACID TRANSHYDROGENASE, MITOCHONDRIAL"/>
    <property type="match status" value="1"/>
</dbReference>
<dbReference type="InterPro" id="IPR056798">
    <property type="entry name" value="ADH_Fe_C"/>
</dbReference>
<reference evidence="4 5" key="1">
    <citation type="submission" date="2020-04" db="EMBL/GenBank/DDBJ databases">
        <authorList>
            <person name="Yoon J."/>
        </authorList>
    </citation>
    <scope>NUCLEOTIDE SEQUENCE [LARGE SCALE GENOMIC DNA]</scope>
    <source>
        <strain evidence="4 5">KMU-166</strain>
    </source>
</reference>
<gene>
    <name evidence="4" type="ORF">HCU74_14930</name>
</gene>
<dbReference type="InterPro" id="IPR039697">
    <property type="entry name" value="Alcohol_dehydrogenase_Fe"/>
</dbReference>
<dbReference type="CDD" id="cd08189">
    <property type="entry name" value="Fe-ADH-like"/>
    <property type="match status" value="1"/>
</dbReference>
<evidence type="ECO:0000256" key="1">
    <source>
        <dbReference type="ARBA" id="ARBA00023002"/>
    </source>
</evidence>
<dbReference type="PANTHER" id="PTHR11496">
    <property type="entry name" value="ALCOHOL DEHYDROGENASE"/>
    <property type="match status" value="1"/>
</dbReference>
<feature type="domain" description="Fe-containing alcohol dehydrogenase-like C-terminal" evidence="3">
    <location>
        <begin position="207"/>
        <end position="401"/>
    </location>
</feature>
<dbReference type="SUPFAM" id="SSF56796">
    <property type="entry name" value="Dehydroquinate synthase-like"/>
    <property type="match status" value="1"/>
</dbReference>
<protein>
    <submittedName>
        <fullName evidence="4">Iron-containing alcohol dehydrogenase</fullName>
    </submittedName>
</protein>
<feature type="domain" description="Alcohol dehydrogenase iron-type/glycerol dehydrogenase GldA" evidence="2">
    <location>
        <begin position="31"/>
        <end position="196"/>
    </location>
</feature>
<evidence type="ECO:0000313" key="5">
    <source>
        <dbReference type="Proteomes" id="UP000765845"/>
    </source>
</evidence>